<keyword evidence="1" id="KW-0732">Signal</keyword>
<feature type="domain" description="Sushi" evidence="6">
    <location>
        <begin position="191"/>
        <end position="248"/>
    </location>
</feature>
<evidence type="ECO:0000256" key="1">
    <source>
        <dbReference type="ARBA" id="ARBA00022729"/>
    </source>
</evidence>
<sequence length="310" mass="32955">MMGHSADLTSTLSTQANDIVNGTNVSCLIFSDSRSITILKEAPLPPVVTIVSYALTFSVLFVVTWAQPQRVPVSGFIISTSNTKPVLIANTTNYTIESDYNTKLTYNFSSYNCFGTSESITKEFFMAGCGPPSPPVNGSVGEWTSSRVGAQVTYSCDTHLVLVGETVATCSLPSLTWLPSSDDVTCVQPTSECEDPSKLLQGNVSFTSLKSSMIGLSCDDGYSLNGSETSECILGQWTPSLKLAMCLITDNTLSREWIPSPDSVTCRNSTLLDSSSVSGASLSTAEAVATTGVVCVVCVASLLDCYLVFY</sequence>
<dbReference type="InterPro" id="IPR051277">
    <property type="entry name" value="SEZ6_CSMD_C4BPB_Regulators"/>
</dbReference>
<gene>
    <name evidence="7" type="ORF">GBAR_LOCUS3014</name>
</gene>
<protein>
    <recommendedName>
        <fullName evidence="6">Sushi domain-containing protein</fullName>
    </recommendedName>
</protein>
<dbReference type="InterPro" id="IPR035976">
    <property type="entry name" value="Sushi/SCR/CCP_sf"/>
</dbReference>
<keyword evidence="3" id="KW-1015">Disulfide bond</keyword>
<keyword evidence="5" id="KW-0472">Membrane</keyword>
<organism evidence="7 8">
    <name type="scientific">Geodia barretti</name>
    <name type="common">Barrett's horny sponge</name>
    <dbReference type="NCBI Taxonomy" id="519541"/>
    <lineage>
        <taxon>Eukaryota</taxon>
        <taxon>Metazoa</taxon>
        <taxon>Porifera</taxon>
        <taxon>Demospongiae</taxon>
        <taxon>Heteroscleromorpha</taxon>
        <taxon>Tetractinellida</taxon>
        <taxon>Astrophorina</taxon>
        <taxon>Geodiidae</taxon>
        <taxon>Geodia</taxon>
    </lineage>
</organism>
<accession>A0AA35W060</accession>
<dbReference type="AlphaFoldDB" id="A0AA35W060"/>
<dbReference type="SUPFAM" id="SSF57535">
    <property type="entry name" value="Complement control module/SCR domain"/>
    <property type="match status" value="2"/>
</dbReference>
<comment type="caution">
    <text evidence="7">The sequence shown here is derived from an EMBL/GenBank/DDBJ whole genome shotgun (WGS) entry which is preliminary data.</text>
</comment>
<dbReference type="PANTHER" id="PTHR45656">
    <property type="entry name" value="PROTEIN CBR-CLEC-78"/>
    <property type="match status" value="1"/>
</dbReference>
<dbReference type="SMART" id="SM00032">
    <property type="entry name" value="CCP"/>
    <property type="match status" value="2"/>
</dbReference>
<dbReference type="CDD" id="cd00033">
    <property type="entry name" value="CCP"/>
    <property type="match status" value="2"/>
</dbReference>
<evidence type="ECO:0000256" key="3">
    <source>
        <dbReference type="ARBA" id="ARBA00023157"/>
    </source>
</evidence>
<dbReference type="PANTHER" id="PTHR45656:SF4">
    <property type="entry name" value="PROTEIN CBR-CLEC-78"/>
    <property type="match status" value="1"/>
</dbReference>
<proteinExistence type="predicted"/>
<dbReference type="EMBL" id="CASHTH010000415">
    <property type="protein sequence ID" value="CAI8000721.1"/>
    <property type="molecule type" value="Genomic_DNA"/>
</dbReference>
<dbReference type="Proteomes" id="UP001174909">
    <property type="component" value="Unassembled WGS sequence"/>
</dbReference>
<evidence type="ECO:0000256" key="4">
    <source>
        <dbReference type="PROSITE-ProRule" id="PRU00302"/>
    </source>
</evidence>
<dbReference type="Gene3D" id="2.10.70.10">
    <property type="entry name" value="Complement Module, domain 1"/>
    <property type="match status" value="2"/>
</dbReference>
<comment type="caution">
    <text evidence="4">Lacks conserved residue(s) required for the propagation of feature annotation.</text>
</comment>
<dbReference type="Pfam" id="PF00084">
    <property type="entry name" value="Sushi"/>
    <property type="match status" value="2"/>
</dbReference>
<evidence type="ECO:0000256" key="5">
    <source>
        <dbReference type="SAM" id="Phobius"/>
    </source>
</evidence>
<keyword evidence="4" id="KW-0768">Sushi</keyword>
<name>A0AA35W060_GEOBA</name>
<evidence type="ECO:0000313" key="8">
    <source>
        <dbReference type="Proteomes" id="UP001174909"/>
    </source>
</evidence>
<keyword evidence="5" id="KW-0812">Transmembrane</keyword>
<evidence type="ECO:0000313" key="7">
    <source>
        <dbReference type="EMBL" id="CAI8000721.1"/>
    </source>
</evidence>
<evidence type="ECO:0000256" key="2">
    <source>
        <dbReference type="ARBA" id="ARBA00022737"/>
    </source>
</evidence>
<dbReference type="PROSITE" id="PS50923">
    <property type="entry name" value="SUSHI"/>
    <property type="match status" value="2"/>
</dbReference>
<evidence type="ECO:0000259" key="6">
    <source>
        <dbReference type="PROSITE" id="PS50923"/>
    </source>
</evidence>
<keyword evidence="8" id="KW-1185">Reference proteome</keyword>
<keyword evidence="2" id="KW-0677">Repeat</keyword>
<keyword evidence="5" id="KW-1133">Transmembrane helix</keyword>
<feature type="transmembrane region" description="Helical" evidence="5">
    <location>
        <begin position="44"/>
        <end position="66"/>
    </location>
</feature>
<dbReference type="InterPro" id="IPR000436">
    <property type="entry name" value="Sushi_SCR_CCP_dom"/>
</dbReference>
<feature type="transmembrane region" description="Helical" evidence="5">
    <location>
        <begin position="287"/>
        <end position="309"/>
    </location>
</feature>
<feature type="domain" description="Sushi" evidence="6">
    <location>
        <begin position="127"/>
        <end position="188"/>
    </location>
</feature>
<reference evidence="7" key="1">
    <citation type="submission" date="2023-03" db="EMBL/GenBank/DDBJ databases">
        <authorList>
            <person name="Steffen K."/>
            <person name="Cardenas P."/>
        </authorList>
    </citation>
    <scope>NUCLEOTIDE SEQUENCE</scope>
</reference>